<reference evidence="3" key="1">
    <citation type="journal article" date="2010" name="Genome Biol.">
        <title>Genome sequence of the necrotrophic plant pathogen Pythium ultimum reveals original pathogenicity mechanisms and effector repertoire.</title>
        <authorList>
            <person name="Levesque C.A."/>
            <person name="Brouwer H."/>
            <person name="Cano L."/>
            <person name="Hamilton J.P."/>
            <person name="Holt C."/>
            <person name="Huitema E."/>
            <person name="Raffaele S."/>
            <person name="Robideau G.P."/>
            <person name="Thines M."/>
            <person name="Win J."/>
            <person name="Zerillo M.M."/>
            <person name="Beakes G.W."/>
            <person name="Boore J.L."/>
            <person name="Busam D."/>
            <person name="Dumas B."/>
            <person name="Ferriera S."/>
            <person name="Fuerstenberg S.I."/>
            <person name="Gachon C.M."/>
            <person name="Gaulin E."/>
            <person name="Govers F."/>
            <person name="Grenville-Briggs L."/>
            <person name="Horner N."/>
            <person name="Hostetler J."/>
            <person name="Jiang R.H."/>
            <person name="Johnson J."/>
            <person name="Krajaejun T."/>
            <person name="Lin H."/>
            <person name="Meijer H.J."/>
            <person name="Moore B."/>
            <person name="Morris P."/>
            <person name="Phuntmart V."/>
            <person name="Puiu D."/>
            <person name="Shetty J."/>
            <person name="Stajich J.E."/>
            <person name="Tripathy S."/>
            <person name="Wawra S."/>
            <person name="van West P."/>
            <person name="Whitty B.R."/>
            <person name="Coutinho P.M."/>
            <person name="Henrissat B."/>
            <person name="Martin F."/>
            <person name="Thomas P.D."/>
            <person name="Tyler B.M."/>
            <person name="De Vries R.P."/>
            <person name="Kamoun S."/>
            <person name="Yandell M."/>
            <person name="Tisserat N."/>
            <person name="Buell C.R."/>
        </authorList>
    </citation>
    <scope>NUCLEOTIDE SEQUENCE</scope>
    <source>
        <strain evidence="3">DAOM:BR144</strain>
    </source>
</reference>
<dbReference type="EnsemblProtists" id="PYU1_T003116">
    <property type="protein sequence ID" value="PYU1_T003116"/>
    <property type="gene ID" value="PYU1_G003112"/>
</dbReference>
<accession>K3WDS5</accession>
<dbReference type="AlphaFoldDB" id="K3WDS5"/>
<feature type="coiled-coil region" evidence="1">
    <location>
        <begin position="3"/>
        <end position="30"/>
    </location>
</feature>
<reference evidence="3" key="2">
    <citation type="submission" date="2010-04" db="EMBL/GenBank/DDBJ databases">
        <authorList>
            <person name="Buell R."/>
            <person name="Hamilton J."/>
            <person name="Hostetler J."/>
        </authorList>
    </citation>
    <scope>NUCLEOTIDE SEQUENCE [LARGE SCALE GENOMIC DNA]</scope>
    <source>
        <strain evidence="3">DAOM:BR144</strain>
    </source>
</reference>
<proteinExistence type="predicted"/>
<keyword evidence="3" id="KW-1185">Reference proteome</keyword>
<reference evidence="2" key="3">
    <citation type="submission" date="2015-02" db="UniProtKB">
        <authorList>
            <consortium name="EnsemblProtists"/>
        </authorList>
    </citation>
    <scope>IDENTIFICATION</scope>
    <source>
        <strain evidence="2">DAOM BR144</strain>
    </source>
</reference>
<organism evidence="2 3">
    <name type="scientific">Globisporangium ultimum (strain ATCC 200006 / CBS 805.95 / DAOM BR144)</name>
    <name type="common">Pythium ultimum</name>
    <dbReference type="NCBI Taxonomy" id="431595"/>
    <lineage>
        <taxon>Eukaryota</taxon>
        <taxon>Sar</taxon>
        <taxon>Stramenopiles</taxon>
        <taxon>Oomycota</taxon>
        <taxon>Peronosporomycetes</taxon>
        <taxon>Pythiales</taxon>
        <taxon>Pythiaceae</taxon>
        <taxon>Globisporangium</taxon>
    </lineage>
</organism>
<evidence type="ECO:0000256" key="1">
    <source>
        <dbReference type="SAM" id="Coils"/>
    </source>
</evidence>
<name>K3WDS5_GLOUD</name>
<dbReference type="Proteomes" id="UP000019132">
    <property type="component" value="Unassembled WGS sequence"/>
</dbReference>
<evidence type="ECO:0000313" key="3">
    <source>
        <dbReference type="Proteomes" id="UP000019132"/>
    </source>
</evidence>
<sequence length="206" mass="22993">TVKNEAEEISSRIQQEIDSAQKEIAESAETFAAKTQQIPSVETVVDSMFQDLKVLTQYYTADGELREVGEEDDEELLEEVDPHAEEEEEEVISMLEGEKALMASQEEAGGSNTLHHDPLFPPGRILYLNRVPLSEAQSSELSLGSLGEEVEMVEVGNDEFSRVVLSNKMILDHLCTTYERMLKSTKILASSQEPQSVADIQAREFI</sequence>
<keyword evidence="1" id="KW-0175">Coiled coil</keyword>
<protein>
    <submittedName>
        <fullName evidence="2">Uncharacterized protein</fullName>
    </submittedName>
</protein>
<dbReference type="InParanoid" id="K3WDS5"/>
<evidence type="ECO:0000313" key="2">
    <source>
        <dbReference type="EnsemblProtists" id="PYU1_T003116"/>
    </source>
</evidence>
<dbReference type="VEuPathDB" id="FungiDB:PYU1_G003112"/>
<dbReference type="EMBL" id="GL376603">
    <property type="status" value="NOT_ANNOTATED_CDS"/>
    <property type="molecule type" value="Genomic_DNA"/>
</dbReference>
<dbReference type="HOGENOM" id="CLU_1334990_0_0_1"/>
<dbReference type="eggNOG" id="KOG2088">
    <property type="taxonomic scope" value="Eukaryota"/>
</dbReference>